<dbReference type="Proteomes" id="UP001209257">
    <property type="component" value="Unassembled WGS sequence"/>
</dbReference>
<dbReference type="EMBL" id="JAOTJC010000002">
    <property type="protein sequence ID" value="MCU7553076.1"/>
    <property type="molecule type" value="Genomic_DNA"/>
</dbReference>
<gene>
    <name evidence="1" type="ORF">OCL06_00530</name>
</gene>
<organism evidence="1 2">
    <name type="scientific">Alteromonas salexigens</name>
    <dbReference type="NCBI Taxonomy" id="2982530"/>
    <lineage>
        <taxon>Bacteria</taxon>
        <taxon>Pseudomonadati</taxon>
        <taxon>Pseudomonadota</taxon>
        <taxon>Gammaproteobacteria</taxon>
        <taxon>Alteromonadales</taxon>
        <taxon>Alteromonadaceae</taxon>
        <taxon>Alteromonas/Salinimonas group</taxon>
        <taxon>Alteromonas</taxon>
    </lineage>
</organism>
<proteinExistence type="predicted"/>
<reference evidence="2" key="1">
    <citation type="submission" date="2023-07" db="EMBL/GenBank/DDBJ databases">
        <title>Study on multiphase classification of strain Alteromonas salexigens isolated from the Yellow Sea.</title>
        <authorList>
            <person name="Sun L."/>
        </authorList>
    </citation>
    <scope>NUCLEOTIDE SEQUENCE [LARGE SCALE GENOMIC DNA]</scope>
    <source>
        <strain evidence="2">ASW11-19</strain>
    </source>
</reference>
<evidence type="ECO:0000313" key="2">
    <source>
        <dbReference type="Proteomes" id="UP001209257"/>
    </source>
</evidence>
<keyword evidence="2" id="KW-1185">Reference proteome</keyword>
<protein>
    <submittedName>
        <fullName evidence="1">Uncharacterized protein</fullName>
    </submittedName>
</protein>
<accession>A0ABT2VLD0</accession>
<comment type="caution">
    <text evidence="1">The sequence shown here is derived from an EMBL/GenBank/DDBJ whole genome shotgun (WGS) entry which is preliminary data.</text>
</comment>
<dbReference type="RefSeq" id="WP_262991766.1">
    <property type="nucleotide sequence ID" value="NZ_JAOTJC010000002.1"/>
</dbReference>
<sequence>MGAEEIEIDGMLISVRMPVSDVKQHDNVVEYQDATGPSRCEFSTQAIASRFADWLDAQTL</sequence>
<name>A0ABT2VLD0_9ALTE</name>
<evidence type="ECO:0000313" key="1">
    <source>
        <dbReference type="EMBL" id="MCU7553076.1"/>
    </source>
</evidence>